<keyword evidence="2" id="KW-1003">Cell membrane</keyword>
<evidence type="ECO:0000256" key="11">
    <source>
        <dbReference type="PROSITE-ProRule" id="PRU00169"/>
    </source>
</evidence>
<feature type="domain" description="Response regulatory" evidence="13">
    <location>
        <begin position="1"/>
        <end position="88"/>
    </location>
</feature>
<dbReference type="InterPro" id="IPR001789">
    <property type="entry name" value="Sig_transdc_resp-reg_receiver"/>
</dbReference>
<dbReference type="PANTHER" id="PTHR45339:SF1">
    <property type="entry name" value="HYBRID SIGNAL TRANSDUCTION HISTIDINE KINASE J"/>
    <property type="match status" value="1"/>
</dbReference>
<dbReference type="SUPFAM" id="SSF52172">
    <property type="entry name" value="CheY-like"/>
    <property type="match status" value="1"/>
</dbReference>
<evidence type="ECO:0000259" key="13">
    <source>
        <dbReference type="PROSITE" id="PS50110"/>
    </source>
</evidence>
<evidence type="ECO:0000256" key="3">
    <source>
        <dbReference type="ARBA" id="ARBA00022553"/>
    </source>
</evidence>
<organism evidence="15 16">
    <name type="scientific">Desulfotignum balticum</name>
    <dbReference type="NCBI Taxonomy" id="115781"/>
    <lineage>
        <taxon>Bacteria</taxon>
        <taxon>Pseudomonadati</taxon>
        <taxon>Thermodesulfobacteriota</taxon>
        <taxon>Desulfobacteria</taxon>
        <taxon>Desulfobacterales</taxon>
        <taxon>Desulfobacteraceae</taxon>
        <taxon>Desulfotignum</taxon>
    </lineage>
</organism>
<sequence length="347" mass="37949">GNGLICLEKLEKNVYDLVLMDIQMPEMDGLETTRRIRRNPELSDLPVIAMTAHAMTGDRKKSLDAGMNDHITKPVEPAALCEMLQRFLPQDKQPAAGAPAAVPRKPIPLTLSRNGKTASRKPEATLPADLPTDLPVMAGIDPEQALNHVTPAMLTKLLHDFKRTYQDLPEKITAWQAENDLETIRTTAHTIKGVAGYIGALTLQQAAGELETCLKQDPAGPSAPRDTLPAFDRIIQGFIREIRTVLNSLDQLPRVPLAGGPQVPGESASRDDTGANAPLPLTEKEKKVLAHFSDLLSNGELTAEELLPDIRAILIRCGFHPELAQIREKMDDIEYDAAAQIIKSLLK</sequence>
<dbReference type="GO" id="GO:0000160">
    <property type="term" value="P:phosphorelay signal transduction system"/>
    <property type="evidence" value="ECO:0007669"/>
    <property type="project" value="UniProtKB-KW"/>
</dbReference>
<dbReference type="GO" id="GO:0005524">
    <property type="term" value="F:ATP binding"/>
    <property type="evidence" value="ECO:0007669"/>
    <property type="project" value="UniProtKB-KW"/>
</dbReference>
<dbReference type="PANTHER" id="PTHR45339">
    <property type="entry name" value="HYBRID SIGNAL TRANSDUCTION HISTIDINE KINASE J"/>
    <property type="match status" value="1"/>
</dbReference>
<feature type="modified residue" description="4-aspartylphosphate" evidence="11">
    <location>
        <position position="21"/>
    </location>
</feature>
<accession>A0A931CR68</accession>
<evidence type="ECO:0000256" key="8">
    <source>
        <dbReference type="ARBA" id="ARBA00023012"/>
    </source>
</evidence>
<dbReference type="Pfam" id="PF00072">
    <property type="entry name" value="Response_reg"/>
    <property type="match status" value="1"/>
</dbReference>
<dbReference type="EMBL" id="JACCQK010000251">
    <property type="protein sequence ID" value="MBG0779243.1"/>
    <property type="molecule type" value="Genomic_DNA"/>
</dbReference>
<evidence type="ECO:0000256" key="9">
    <source>
        <dbReference type="ARBA" id="ARBA00023136"/>
    </source>
</evidence>
<dbReference type="InterPro" id="IPR036641">
    <property type="entry name" value="HPT_dom_sf"/>
</dbReference>
<name>A0A931CR68_9BACT</name>
<keyword evidence="9" id="KW-0472">Membrane</keyword>
<keyword evidence="6" id="KW-0067">ATP-binding</keyword>
<evidence type="ECO:0000256" key="7">
    <source>
        <dbReference type="ARBA" id="ARBA00022989"/>
    </source>
</evidence>
<evidence type="ECO:0000256" key="1">
    <source>
        <dbReference type="ARBA" id="ARBA00004651"/>
    </source>
</evidence>
<feature type="modified residue" description="Phosphohistidine" evidence="10">
    <location>
        <position position="189"/>
    </location>
</feature>
<keyword evidence="8" id="KW-0902">Two-component regulatory system</keyword>
<evidence type="ECO:0000256" key="2">
    <source>
        <dbReference type="ARBA" id="ARBA00022475"/>
    </source>
</evidence>
<dbReference type="Gene3D" id="1.20.120.160">
    <property type="entry name" value="HPT domain"/>
    <property type="match status" value="1"/>
</dbReference>
<evidence type="ECO:0000259" key="14">
    <source>
        <dbReference type="PROSITE" id="PS50894"/>
    </source>
</evidence>
<dbReference type="PROSITE" id="PS50894">
    <property type="entry name" value="HPT"/>
    <property type="match status" value="1"/>
</dbReference>
<evidence type="ECO:0000313" key="16">
    <source>
        <dbReference type="Proteomes" id="UP000706172"/>
    </source>
</evidence>
<dbReference type="SUPFAM" id="SSF47226">
    <property type="entry name" value="Histidine-containing phosphotransfer domain, HPT domain"/>
    <property type="match status" value="1"/>
</dbReference>
<proteinExistence type="predicted"/>
<dbReference type="CDD" id="cd17546">
    <property type="entry name" value="REC_hyHK_CKI1_RcsC-like"/>
    <property type="match status" value="1"/>
</dbReference>
<comment type="caution">
    <text evidence="15">The sequence shown here is derived from an EMBL/GenBank/DDBJ whole genome shotgun (WGS) entry which is preliminary data.</text>
</comment>
<dbReference type="SMART" id="SM00448">
    <property type="entry name" value="REC"/>
    <property type="match status" value="1"/>
</dbReference>
<protein>
    <submittedName>
        <fullName evidence="15">Response regulator</fullName>
    </submittedName>
</protein>
<dbReference type="AlphaFoldDB" id="A0A931CR68"/>
<dbReference type="PROSITE" id="PS50110">
    <property type="entry name" value="RESPONSE_REGULATORY"/>
    <property type="match status" value="1"/>
</dbReference>
<keyword evidence="7" id="KW-1133">Transmembrane helix</keyword>
<evidence type="ECO:0000256" key="4">
    <source>
        <dbReference type="ARBA" id="ARBA00022692"/>
    </source>
</evidence>
<dbReference type="Gene3D" id="3.40.50.2300">
    <property type="match status" value="1"/>
</dbReference>
<gene>
    <name evidence="15" type="ORF">H0S81_04890</name>
</gene>
<comment type="subcellular location">
    <subcellularLocation>
        <location evidence="1">Cell membrane</location>
        <topology evidence="1">Multi-pass membrane protein</topology>
    </subcellularLocation>
</comment>
<dbReference type="CDD" id="cd00088">
    <property type="entry name" value="HPT"/>
    <property type="match status" value="1"/>
</dbReference>
<dbReference type="GO" id="GO:0004672">
    <property type="term" value="F:protein kinase activity"/>
    <property type="evidence" value="ECO:0007669"/>
    <property type="project" value="UniProtKB-ARBA"/>
</dbReference>
<keyword evidence="3 11" id="KW-0597">Phosphoprotein</keyword>
<feature type="domain" description="HPt" evidence="14">
    <location>
        <begin position="150"/>
        <end position="256"/>
    </location>
</feature>
<dbReference type="Pfam" id="PF01627">
    <property type="entry name" value="Hpt"/>
    <property type="match status" value="1"/>
</dbReference>
<feature type="region of interest" description="Disordered" evidence="12">
    <location>
        <begin position="92"/>
        <end position="130"/>
    </location>
</feature>
<feature type="region of interest" description="Disordered" evidence="12">
    <location>
        <begin position="256"/>
        <end position="278"/>
    </location>
</feature>
<evidence type="ECO:0000256" key="10">
    <source>
        <dbReference type="PROSITE-ProRule" id="PRU00110"/>
    </source>
</evidence>
<reference evidence="15" key="1">
    <citation type="submission" date="2020-07" db="EMBL/GenBank/DDBJ databases">
        <title>Severe corrosion of carbon steel in oil field produced water can be linked to methanogenic archaea containing a special type of NiFe hydrogenase.</title>
        <authorList>
            <person name="Lahme S."/>
            <person name="Mand J."/>
            <person name="Longwell J."/>
            <person name="Smith R."/>
            <person name="Enning D."/>
        </authorList>
    </citation>
    <scope>NUCLEOTIDE SEQUENCE</scope>
    <source>
        <strain evidence="15">MIC098Bin6</strain>
    </source>
</reference>
<evidence type="ECO:0000256" key="12">
    <source>
        <dbReference type="SAM" id="MobiDB-lite"/>
    </source>
</evidence>
<dbReference type="InterPro" id="IPR008207">
    <property type="entry name" value="Sig_transdc_His_kin_Hpt_dom"/>
</dbReference>
<keyword evidence="4" id="KW-0812">Transmembrane</keyword>
<evidence type="ECO:0000313" key="15">
    <source>
        <dbReference type="EMBL" id="MBG0779243.1"/>
    </source>
</evidence>
<evidence type="ECO:0000256" key="6">
    <source>
        <dbReference type="ARBA" id="ARBA00022840"/>
    </source>
</evidence>
<keyword evidence="5" id="KW-0547">Nucleotide-binding</keyword>
<feature type="non-terminal residue" evidence="15">
    <location>
        <position position="1"/>
    </location>
</feature>
<dbReference type="Proteomes" id="UP000706172">
    <property type="component" value="Unassembled WGS sequence"/>
</dbReference>
<dbReference type="InterPro" id="IPR011006">
    <property type="entry name" value="CheY-like_superfamily"/>
</dbReference>
<evidence type="ECO:0000256" key="5">
    <source>
        <dbReference type="ARBA" id="ARBA00022741"/>
    </source>
</evidence>
<dbReference type="GO" id="GO:0005886">
    <property type="term" value="C:plasma membrane"/>
    <property type="evidence" value="ECO:0007669"/>
    <property type="project" value="UniProtKB-SubCell"/>
</dbReference>